<name>A0A2U2J316_9SPHN</name>
<dbReference type="Pfam" id="PF01256">
    <property type="entry name" value="Carb_kinase"/>
    <property type="match status" value="2"/>
</dbReference>
<dbReference type="GO" id="GO:0005524">
    <property type="term" value="F:ATP binding"/>
    <property type="evidence" value="ECO:0007669"/>
    <property type="project" value="UniProtKB-KW"/>
</dbReference>
<dbReference type="GO" id="GO:0052856">
    <property type="term" value="F:NAD(P)HX epimerase activity"/>
    <property type="evidence" value="ECO:0007669"/>
    <property type="project" value="TreeGrafter"/>
</dbReference>
<dbReference type="Proteomes" id="UP000245916">
    <property type="component" value="Unassembled WGS sequence"/>
</dbReference>
<sequence>MTEPRLLNATLLRDFPLPHHPDDSDKEDRGRLLAVAGSRQLPGAAVLAGIAALRAGAGKLQIATAHSVSAAIGAAVPEARVIGHEETEDGCIAESAIEPLLEWARAAQAMMIGCGLQHGPPLDRWLDALLASRLDLPLVLDATVLGSLAKRADALHGWKGDAILLPHPREMARLLQCDVADVTADPLAAARTATERFGAVVVVKGAWSFVAAPDGRCFKFEGGGVGLATSGSGDVLAGIVGGLAARGADGLTAALWGVYLHGEAGRAPGLATSGSGDVLAGIVGGLAARGADGLTAALWGVYLHGEAGRAPTERVGRIGFLPREIPDLVPGLMN</sequence>
<evidence type="ECO:0000313" key="9">
    <source>
        <dbReference type="Proteomes" id="UP000245916"/>
    </source>
</evidence>
<keyword evidence="1 6" id="KW-0547">Nucleotide-binding</keyword>
<keyword evidence="3 6" id="KW-0521">NADP</keyword>
<dbReference type="GO" id="GO:0052855">
    <property type="term" value="F:ADP-dependent NAD(P)H-hydrate dehydratase activity"/>
    <property type="evidence" value="ECO:0007669"/>
    <property type="project" value="UniProtKB-UniRule"/>
</dbReference>
<evidence type="ECO:0000313" key="8">
    <source>
        <dbReference type="EMBL" id="PWG02736.1"/>
    </source>
</evidence>
<keyword evidence="5 6" id="KW-0456">Lyase</keyword>
<dbReference type="GO" id="GO:0110051">
    <property type="term" value="P:metabolite repair"/>
    <property type="evidence" value="ECO:0007669"/>
    <property type="project" value="TreeGrafter"/>
</dbReference>
<keyword evidence="2 6" id="KW-0067">ATP-binding</keyword>
<dbReference type="EC" id="4.2.1.136" evidence="6"/>
<evidence type="ECO:0000256" key="2">
    <source>
        <dbReference type="ARBA" id="ARBA00022840"/>
    </source>
</evidence>
<evidence type="ECO:0000256" key="1">
    <source>
        <dbReference type="ARBA" id="ARBA00022741"/>
    </source>
</evidence>
<comment type="catalytic activity">
    <reaction evidence="6">
        <text>(6S)-NADHX + ADP = AMP + phosphate + NADH + H(+)</text>
        <dbReference type="Rhea" id="RHEA:32223"/>
        <dbReference type="ChEBI" id="CHEBI:15378"/>
        <dbReference type="ChEBI" id="CHEBI:43474"/>
        <dbReference type="ChEBI" id="CHEBI:57945"/>
        <dbReference type="ChEBI" id="CHEBI:64074"/>
        <dbReference type="ChEBI" id="CHEBI:456215"/>
        <dbReference type="ChEBI" id="CHEBI:456216"/>
        <dbReference type="EC" id="4.2.1.136"/>
    </reaction>
</comment>
<dbReference type="InterPro" id="IPR000631">
    <property type="entry name" value="CARKD"/>
</dbReference>
<organism evidence="8 9">
    <name type="scientific">Allosphingosinicella humi</name>
    <dbReference type="NCBI Taxonomy" id="2068657"/>
    <lineage>
        <taxon>Bacteria</taxon>
        <taxon>Pseudomonadati</taxon>
        <taxon>Pseudomonadota</taxon>
        <taxon>Alphaproteobacteria</taxon>
        <taxon>Sphingomonadales</taxon>
        <taxon>Sphingomonadaceae</taxon>
        <taxon>Allosphingosinicella</taxon>
    </lineage>
</organism>
<evidence type="ECO:0000256" key="6">
    <source>
        <dbReference type="HAMAP-Rule" id="MF_01965"/>
    </source>
</evidence>
<dbReference type="PROSITE" id="PS51383">
    <property type="entry name" value="YJEF_C_3"/>
    <property type="match status" value="1"/>
</dbReference>
<evidence type="ECO:0000259" key="7">
    <source>
        <dbReference type="PROSITE" id="PS51383"/>
    </source>
</evidence>
<keyword evidence="4 6" id="KW-0520">NAD</keyword>
<comment type="subunit">
    <text evidence="6">Homotetramer.</text>
</comment>
<feature type="binding site" evidence="6">
    <location>
        <position position="115"/>
    </location>
    <ligand>
        <name>(6S)-NADPHX</name>
        <dbReference type="ChEBI" id="CHEBI:64076"/>
    </ligand>
</feature>
<dbReference type="HAMAP" id="MF_01965">
    <property type="entry name" value="NADHX_dehydratase"/>
    <property type="match status" value="1"/>
</dbReference>
<dbReference type="CDD" id="cd01171">
    <property type="entry name" value="YXKO-related"/>
    <property type="match status" value="1"/>
</dbReference>
<comment type="catalytic activity">
    <reaction evidence="6">
        <text>(6S)-NADPHX + ADP = AMP + phosphate + NADPH + H(+)</text>
        <dbReference type="Rhea" id="RHEA:32235"/>
        <dbReference type="ChEBI" id="CHEBI:15378"/>
        <dbReference type="ChEBI" id="CHEBI:43474"/>
        <dbReference type="ChEBI" id="CHEBI:57783"/>
        <dbReference type="ChEBI" id="CHEBI:64076"/>
        <dbReference type="ChEBI" id="CHEBI:456215"/>
        <dbReference type="ChEBI" id="CHEBI:456216"/>
        <dbReference type="EC" id="4.2.1.136"/>
    </reaction>
</comment>
<dbReference type="SUPFAM" id="SSF53613">
    <property type="entry name" value="Ribokinase-like"/>
    <property type="match status" value="2"/>
</dbReference>
<feature type="binding site" evidence="6">
    <location>
        <position position="44"/>
    </location>
    <ligand>
        <name>(6S)-NADPHX</name>
        <dbReference type="ChEBI" id="CHEBI:64076"/>
    </ligand>
</feature>
<feature type="binding site" evidence="6">
    <location>
        <position position="234"/>
    </location>
    <ligand>
        <name>(6S)-NADPHX</name>
        <dbReference type="ChEBI" id="CHEBI:64076"/>
    </ligand>
</feature>
<dbReference type="GO" id="GO:0046496">
    <property type="term" value="P:nicotinamide nucleotide metabolic process"/>
    <property type="evidence" value="ECO:0007669"/>
    <property type="project" value="UniProtKB-UniRule"/>
</dbReference>
<comment type="caution">
    <text evidence="8">The sequence shown here is derived from an EMBL/GenBank/DDBJ whole genome shotgun (WGS) entry which is preliminary data.</text>
</comment>
<dbReference type="InterPro" id="IPR029056">
    <property type="entry name" value="Ribokinase-like"/>
</dbReference>
<dbReference type="Gene3D" id="3.40.1190.20">
    <property type="match status" value="2"/>
</dbReference>
<keyword evidence="9" id="KW-1185">Reference proteome</keyword>
<protein>
    <recommendedName>
        <fullName evidence="6">ADP-dependent (S)-NAD(P)H-hydrate dehydratase</fullName>
        <ecNumber evidence="6">4.2.1.136</ecNumber>
    </recommendedName>
    <alternativeName>
        <fullName evidence="6">ADP-dependent NAD(P)HX dehydratase</fullName>
    </alternativeName>
</protein>
<feature type="domain" description="YjeF C-terminal" evidence="7">
    <location>
        <begin position="9"/>
        <end position="334"/>
    </location>
</feature>
<feature type="binding site" evidence="6">
    <location>
        <begin position="204"/>
        <end position="208"/>
    </location>
    <ligand>
        <name>AMP</name>
        <dbReference type="ChEBI" id="CHEBI:456215"/>
    </ligand>
</feature>
<feature type="binding site" evidence="6">
    <location>
        <position position="233"/>
    </location>
    <ligand>
        <name>AMP</name>
        <dbReference type="ChEBI" id="CHEBI:456215"/>
    </ligand>
</feature>
<comment type="similarity">
    <text evidence="6">Belongs to the NnrD/CARKD family.</text>
</comment>
<comment type="cofactor">
    <cofactor evidence="6">
        <name>Mg(2+)</name>
        <dbReference type="ChEBI" id="CHEBI:18420"/>
    </cofactor>
</comment>
<dbReference type="PANTHER" id="PTHR12592:SF0">
    <property type="entry name" value="ATP-DEPENDENT (S)-NAD(P)H-HYDRATE DEHYDRATASE"/>
    <property type="match status" value="1"/>
</dbReference>
<comment type="function">
    <text evidence="6">Catalyzes the dehydration of the S-form of NAD(P)HX at the expense of ADP, which is converted to AMP. Together with NAD(P)HX epimerase, which catalyzes the epimerization of the S- and R-forms, the enzyme allows the repair of both epimers of NAD(P)HX, a damaged form of NAD(P)H that is a result of enzymatic or heat-dependent hydration.</text>
</comment>
<dbReference type="RefSeq" id="WP_109270876.1">
    <property type="nucleotide sequence ID" value="NZ_QFFF01000001.1"/>
</dbReference>
<gene>
    <name evidence="6" type="primary">nnrD</name>
    <name evidence="8" type="ORF">DF286_07565</name>
</gene>
<evidence type="ECO:0000256" key="4">
    <source>
        <dbReference type="ARBA" id="ARBA00023027"/>
    </source>
</evidence>
<dbReference type="PANTHER" id="PTHR12592">
    <property type="entry name" value="ATP-DEPENDENT (S)-NAD(P)H-HYDRATE DEHYDRATASE FAMILY MEMBER"/>
    <property type="match status" value="1"/>
</dbReference>
<feature type="binding site" evidence="6">
    <location>
        <position position="167"/>
    </location>
    <ligand>
        <name>(6S)-NADPHX</name>
        <dbReference type="ChEBI" id="CHEBI:64076"/>
    </ligand>
</feature>
<dbReference type="EMBL" id="QFFF01000001">
    <property type="protein sequence ID" value="PWG02736.1"/>
    <property type="molecule type" value="Genomic_DNA"/>
</dbReference>
<dbReference type="AlphaFoldDB" id="A0A2U2J316"/>
<reference evidence="8 9" key="1">
    <citation type="submission" date="2018-05" db="EMBL/GenBank/DDBJ databases">
        <title>Genome of Sphingosinicella humi QZX222.</title>
        <authorList>
            <person name="Qiao Z."/>
            <person name="Wang G."/>
        </authorList>
    </citation>
    <scope>NUCLEOTIDE SEQUENCE [LARGE SCALE GENOMIC DNA]</scope>
    <source>
        <strain evidence="8 9">QZX222</strain>
    </source>
</reference>
<accession>A0A2U2J316</accession>
<dbReference type="OrthoDB" id="9806925at2"/>
<proteinExistence type="inferred from homology"/>
<evidence type="ECO:0000256" key="3">
    <source>
        <dbReference type="ARBA" id="ARBA00022857"/>
    </source>
</evidence>
<dbReference type="NCBIfam" id="TIGR00196">
    <property type="entry name" value="yjeF_cterm"/>
    <property type="match status" value="1"/>
</dbReference>
<evidence type="ECO:0000256" key="5">
    <source>
        <dbReference type="ARBA" id="ARBA00023239"/>
    </source>
</evidence>